<proteinExistence type="predicted"/>
<sequence>MPGNVRYVAILNVPRPDGLRRIRVETPAEPDFTSVPDSELVPSFNSFLRDRTRKVIGSQPVEEQHGIVTNRSRVGYGTVDLIGVAFDSSDRVVGISQTFIGELLVAEPREFTLQWPEPAVATERVIVIPTTNIFNRANIIGPRGDPSRLRE</sequence>
<dbReference type="Proteomes" id="UP000230731">
    <property type="component" value="Unassembled WGS sequence"/>
</dbReference>
<evidence type="ECO:0000313" key="2">
    <source>
        <dbReference type="Proteomes" id="UP000230731"/>
    </source>
</evidence>
<accession>A0A2M6X001</accession>
<name>A0A2M6X001_9BACT</name>
<dbReference type="AlphaFoldDB" id="A0A2M6X001"/>
<gene>
    <name evidence="1" type="ORF">COT71_01325</name>
</gene>
<comment type="caution">
    <text evidence="1">The sequence shown here is derived from an EMBL/GenBank/DDBJ whole genome shotgun (WGS) entry which is preliminary data.</text>
</comment>
<protein>
    <submittedName>
        <fullName evidence="1">Uncharacterized protein</fullName>
    </submittedName>
</protein>
<evidence type="ECO:0000313" key="1">
    <source>
        <dbReference type="EMBL" id="PIT98334.1"/>
    </source>
</evidence>
<organism evidence="1 2">
    <name type="scientific">Candidatus Andersenbacteria bacterium CG10_big_fil_rev_8_21_14_0_10_54_11</name>
    <dbReference type="NCBI Taxonomy" id="1974485"/>
    <lineage>
        <taxon>Bacteria</taxon>
        <taxon>Candidatus Anderseniibacteriota</taxon>
    </lineage>
</organism>
<reference evidence="2" key="1">
    <citation type="submission" date="2017-09" db="EMBL/GenBank/DDBJ databases">
        <title>Depth-based differentiation of microbial function through sediment-hosted aquifers and enrichment of novel symbionts in the deep terrestrial subsurface.</title>
        <authorList>
            <person name="Probst A.J."/>
            <person name="Ladd B."/>
            <person name="Jarett J.K."/>
            <person name="Geller-Mcgrath D.E."/>
            <person name="Sieber C.M.K."/>
            <person name="Emerson J.B."/>
            <person name="Anantharaman K."/>
            <person name="Thomas B.C."/>
            <person name="Malmstrom R."/>
            <person name="Stieglmeier M."/>
            <person name="Klingl A."/>
            <person name="Woyke T."/>
            <person name="Ryan C.M."/>
            <person name="Banfield J.F."/>
        </authorList>
    </citation>
    <scope>NUCLEOTIDE SEQUENCE [LARGE SCALE GENOMIC DNA]</scope>
</reference>
<dbReference type="EMBL" id="PEZP01000015">
    <property type="protein sequence ID" value="PIT98334.1"/>
    <property type="molecule type" value="Genomic_DNA"/>
</dbReference>